<accession>A0A2P1NMU5</accession>
<keyword evidence="6" id="KW-0472">Membrane</keyword>
<sequence>MKNGIPGDAACGQWVNRRWSAFYSQRCRSYFDSFLRCGDGRQGPVARTTPWGGRRRLAPAQCGAYPASDRLPVPIVPFPSFSRTAAVLALCLGTAAHAQTAPQPLSYAQAGQLLLTRSDRLAASAREVESARLRRQAMQGLGGPSVALTGMAYHYSASADIRLDPARQSLSDIVGLLPPALGGAVGAAVGQLPPIPSSVSLHREGNRASASASLLWPLYLGGLADAVRGELDAMTDEAEADAASTTLSQQTLLAQRYFGAQLAARAAQLRQRALAGVREHADAADRMLAAGVISELERLQARAALADAEQQARKAGDEAALAAAALARTVKASAAVRPSNALFVDSRPLAPLPRFIDAAWAHHPGLAKVQAKRRQAGALHDAQEALRRPQVLGFGMHELATHGRPNWVAGVAVRYTLWDSIDRNQLAAATQAKIDQADLTEQQAREDIALLVEKNWLAVEHARTQYLAQQAQDDLARELLRLRRAALAAGTGTALELIDAELNLAKVQTERAQTAHQYVQALAALLESTGQGAQFEQHMAQADIQITPDAP</sequence>
<dbReference type="KEGG" id="melm:C7H73_12060"/>
<keyword evidence="3" id="KW-0813">Transport</keyword>
<organism evidence="8 9">
    <name type="scientific">Pulveribacter suum</name>
    <dbReference type="NCBI Taxonomy" id="2116657"/>
    <lineage>
        <taxon>Bacteria</taxon>
        <taxon>Pseudomonadati</taxon>
        <taxon>Pseudomonadota</taxon>
        <taxon>Betaproteobacteria</taxon>
        <taxon>Burkholderiales</taxon>
        <taxon>Comamonadaceae</taxon>
        <taxon>Pulveribacter</taxon>
    </lineage>
</organism>
<dbReference type="EMBL" id="CP027792">
    <property type="protein sequence ID" value="AVP58326.1"/>
    <property type="molecule type" value="Genomic_DNA"/>
</dbReference>
<reference evidence="9" key="1">
    <citation type="submission" date="2018-03" db="EMBL/GenBank/DDBJ databases">
        <title>Genome sequencing of Melaminivora sp. strain SC2-7.</title>
        <authorList>
            <person name="Kim S.-J."/>
            <person name="Heo J."/>
            <person name="Ahn J.-H."/>
            <person name="Kwon S.-W."/>
        </authorList>
    </citation>
    <scope>NUCLEOTIDE SEQUENCE [LARGE SCALE GENOMIC DNA]</scope>
    <source>
        <strain evidence="9">SC2-7</strain>
    </source>
</reference>
<evidence type="ECO:0000313" key="8">
    <source>
        <dbReference type="EMBL" id="AVP58326.1"/>
    </source>
</evidence>
<keyword evidence="9" id="KW-1185">Reference proteome</keyword>
<dbReference type="Pfam" id="PF02321">
    <property type="entry name" value="OEP"/>
    <property type="match status" value="1"/>
</dbReference>
<comment type="similarity">
    <text evidence="2">Belongs to the outer membrane factor (OMF) (TC 1.B.17) family.</text>
</comment>
<evidence type="ECO:0000313" key="9">
    <source>
        <dbReference type="Proteomes" id="UP000241829"/>
    </source>
</evidence>
<dbReference type="PANTHER" id="PTHR30026">
    <property type="entry name" value="OUTER MEMBRANE PROTEIN TOLC"/>
    <property type="match status" value="1"/>
</dbReference>
<evidence type="ECO:0000256" key="6">
    <source>
        <dbReference type="ARBA" id="ARBA00023136"/>
    </source>
</evidence>
<keyword evidence="7" id="KW-0998">Cell outer membrane</keyword>
<evidence type="ECO:0000256" key="7">
    <source>
        <dbReference type="ARBA" id="ARBA00023237"/>
    </source>
</evidence>
<evidence type="ECO:0000256" key="3">
    <source>
        <dbReference type="ARBA" id="ARBA00022448"/>
    </source>
</evidence>
<dbReference type="Proteomes" id="UP000241829">
    <property type="component" value="Chromosome"/>
</dbReference>
<protein>
    <submittedName>
        <fullName evidence="8">Transporter</fullName>
    </submittedName>
</protein>
<dbReference type="AlphaFoldDB" id="A0A2P1NMU5"/>
<keyword evidence="4" id="KW-1134">Transmembrane beta strand</keyword>
<evidence type="ECO:0000256" key="2">
    <source>
        <dbReference type="ARBA" id="ARBA00007613"/>
    </source>
</evidence>
<keyword evidence="5" id="KW-0812">Transmembrane</keyword>
<dbReference type="InterPro" id="IPR051906">
    <property type="entry name" value="TolC-like"/>
</dbReference>
<evidence type="ECO:0000256" key="4">
    <source>
        <dbReference type="ARBA" id="ARBA00022452"/>
    </source>
</evidence>
<dbReference type="OrthoDB" id="187483at2"/>
<evidence type="ECO:0000256" key="5">
    <source>
        <dbReference type="ARBA" id="ARBA00022692"/>
    </source>
</evidence>
<dbReference type="InterPro" id="IPR003423">
    <property type="entry name" value="OMP_efflux"/>
</dbReference>
<proteinExistence type="inferred from homology"/>
<evidence type="ECO:0000256" key="1">
    <source>
        <dbReference type="ARBA" id="ARBA00004442"/>
    </source>
</evidence>
<dbReference type="SUPFAM" id="SSF56954">
    <property type="entry name" value="Outer membrane efflux proteins (OEP)"/>
    <property type="match status" value="1"/>
</dbReference>
<dbReference type="GO" id="GO:0009279">
    <property type="term" value="C:cell outer membrane"/>
    <property type="evidence" value="ECO:0007669"/>
    <property type="project" value="UniProtKB-SubCell"/>
</dbReference>
<gene>
    <name evidence="8" type="ORF">C7H73_12060</name>
</gene>
<dbReference type="GO" id="GO:0015562">
    <property type="term" value="F:efflux transmembrane transporter activity"/>
    <property type="evidence" value="ECO:0007669"/>
    <property type="project" value="InterPro"/>
</dbReference>
<dbReference type="GO" id="GO:1990281">
    <property type="term" value="C:efflux pump complex"/>
    <property type="evidence" value="ECO:0007669"/>
    <property type="project" value="TreeGrafter"/>
</dbReference>
<name>A0A2P1NMU5_9BURK</name>
<comment type="subcellular location">
    <subcellularLocation>
        <location evidence="1">Cell outer membrane</location>
    </subcellularLocation>
</comment>
<dbReference type="GO" id="GO:0015288">
    <property type="term" value="F:porin activity"/>
    <property type="evidence" value="ECO:0007669"/>
    <property type="project" value="TreeGrafter"/>
</dbReference>
<dbReference type="PANTHER" id="PTHR30026:SF5">
    <property type="entry name" value="ABC-TYPE EFFLUX SYSTEM SECRETIN COMPONENT"/>
    <property type="match status" value="1"/>
</dbReference>
<dbReference type="Gene3D" id="1.20.1600.10">
    <property type="entry name" value="Outer membrane efflux proteins (OEP)"/>
    <property type="match status" value="1"/>
</dbReference>